<name>A0A1I6PNG6_9FLAO</name>
<gene>
    <name evidence="1" type="ORF">SAMN04488006_1219</name>
</gene>
<dbReference type="InterPro" id="IPR029024">
    <property type="entry name" value="TerB-like"/>
</dbReference>
<dbReference type="RefSeq" id="WP_090223727.1">
    <property type="nucleotide sequence ID" value="NZ_FOZP01000002.1"/>
</dbReference>
<dbReference type="Gene3D" id="1.10.3680.10">
    <property type="entry name" value="TerB-like"/>
    <property type="match status" value="1"/>
</dbReference>
<sequence>MSISDLYPTGLHEQNLAHFASLIRIALHDGKINAKERLLLERLSLRLDISTNEFNEILKNPSKYPMVSPVSYDERLEHLFDLTKMLFLDRNPTIDKTSLMGRIAVELGFPAENVRLIVKESIDFFIKEPDADDFKKIIKKANTIKH</sequence>
<evidence type="ECO:0008006" key="3">
    <source>
        <dbReference type="Google" id="ProtNLM"/>
    </source>
</evidence>
<organism evidence="1 2">
    <name type="scientific">Lutibacter maritimus</name>
    <dbReference type="NCBI Taxonomy" id="593133"/>
    <lineage>
        <taxon>Bacteria</taxon>
        <taxon>Pseudomonadati</taxon>
        <taxon>Bacteroidota</taxon>
        <taxon>Flavobacteriia</taxon>
        <taxon>Flavobacteriales</taxon>
        <taxon>Flavobacteriaceae</taxon>
        <taxon>Lutibacter</taxon>
    </lineage>
</organism>
<dbReference type="EMBL" id="FOZP01000002">
    <property type="protein sequence ID" value="SFS41763.1"/>
    <property type="molecule type" value="Genomic_DNA"/>
</dbReference>
<dbReference type="SUPFAM" id="SSF158682">
    <property type="entry name" value="TerB-like"/>
    <property type="match status" value="1"/>
</dbReference>
<accession>A0A1I6PNG6</accession>
<dbReference type="Proteomes" id="UP000199312">
    <property type="component" value="Unassembled WGS sequence"/>
</dbReference>
<dbReference type="AlphaFoldDB" id="A0A1I6PNG6"/>
<dbReference type="STRING" id="593133.SAMN04488006_1219"/>
<evidence type="ECO:0000313" key="1">
    <source>
        <dbReference type="EMBL" id="SFS41763.1"/>
    </source>
</evidence>
<reference evidence="2" key="1">
    <citation type="submission" date="2016-10" db="EMBL/GenBank/DDBJ databases">
        <authorList>
            <person name="Varghese N."/>
            <person name="Submissions S."/>
        </authorList>
    </citation>
    <scope>NUCLEOTIDE SEQUENCE [LARGE SCALE GENOMIC DNA]</scope>
    <source>
        <strain evidence="2">DSM 24450</strain>
    </source>
</reference>
<dbReference type="OrthoDB" id="981083at2"/>
<evidence type="ECO:0000313" key="2">
    <source>
        <dbReference type="Proteomes" id="UP000199312"/>
    </source>
</evidence>
<protein>
    <recommendedName>
        <fullName evidence="3">Tellurite resistance protein TerB</fullName>
    </recommendedName>
</protein>
<keyword evidence="2" id="KW-1185">Reference proteome</keyword>
<proteinExistence type="predicted"/>